<dbReference type="InterPro" id="IPR050923">
    <property type="entry name" value="Cell_Proc_Reg/RNA_Proc"/>
</dbReference>
<feature type="compositionally biased region" description="Acidic residues" evidence="1">
    <location>
        <begin position="575"/>
        <end position="586"/>
    </location>
</feature>
<dbReference type="CDD" id="cd22677">
    <property type="entry name" value="FHA_Kanadaptin"/>
    <property type="match status" value="1"/>
</dbReference>
<evidence type="ECO:0000256" key="1">
    <source>
        <dbReference type="SAM" id="MobiDB-lite"/>
    </source>
</evidence>
<dbReference type="SMART" id="SM00240">
    <property type="entry name" value="FHA"/>
    <property type="match status" value="1"/>
</dbReference>
<dbReference type="OrthoDB" id="433755at2759"/>
<dbReference type="PANTHER" id="PTHR23308">
    <property type="entry name" value="NUCLEAR INHIBITOR OF PROTEIN PHOSPHATASE-1"/>
    <property type="match status" value="1"/>
</dbReference>
<dbReference type="PROSITE" id="PS50006">
    <property type="entry name" value="FHA_DOMAIN"/>
    <property type="match status" value="1"/>
</dbReference>
<proteinExistence type="predicted"/>
<reference evidence="3 4" key="1">
    <citation type="journal article" date="2018" name="Nat. Ecol. Evol.">
        <title>Shark genomes provide insights into elasmobranch evolution and the origin of vertebrates.</title>
        <authorList>
            <person name="Hara Y"/>
            <person name="Yamaguchi K"/>
            <person name="Onimaru K"/>
            <person name="Kadota M"/>
            <person name="Koyanagi M"/>
            <person name="Keeley SD"/>
            <person name="Tatsumi K"/>
            <person name="Tanaka K"/>
            <person name="Motone F"/>
            <person name="Kageyama Y"/>
            <person name="Nozu R"/>
            <person name="Adachi N"/>
            <person name="Nishimura O"/>
            <person name="Nakagawa R"/>
            <person name="Tanegashima C"/>
            <person name="Kiyatake I"/>
            <person name="Matsumoto R"/>
            <person name="Murakumo K"/>
            <person name="Nishida K"/>
            <person name="Terakita A"/>
            <person name="Kuratani S"/>
            <person name="Sato K"/>
            <person name="Hyodo S Kuraku.S."/>
        </authorList>
    </citation>
    <scope>NUCLEOTIDE SEQUENCE [LARGE SCALE GENOMIC DNA]</scope>
</reference>
<accession>A0A401PGH0</accession>
<dbReference type="InterPro" id="IPR008984">
    <property type="entry name" value="SMAD_FHA_dom_sf"/>
</dbReference>
<feature type="region of interest" description="Disordered" evidence="1">
    <location>
        <begin position="259"/>
        <end position="303"/>
    </location>
</feature>
<evidence type="ECO:0000259" key="2">
    <source>
        <dbReference type="PROSITE" id="PS50006"/>
    </source>
</evidence>
<feature type="region of interest" description="Disordered" evidence="1">
    <location>
        <begin position="549"/>
        <end position="605"/>
    </location>
</feature>
<comment type="caution">
    <text evidence="3">The sequence shown here is derived from an EMBL/GenBank/DDBJ whole genome shotgun (WGS) entry which is preliminary data.</text>
</comment>
<feature type="region of interest" description="Disordered" evidence="1">
    <location>
        <begin position="1"/>
        <end position="107"/>
    </location>
</feature>
<protein>
    <recommendedName>
        <fullName evidence="2">FHA domain-containing protein</fullName>
    </recommendedName>
</protein>
<feature type="region of interest" description="Disordered" evidence="1">
    <location>
        <begin position="631"/>
        <end position="655"/>
    </location>
</feature>
<feature type="compositionally biased region" description="Basic and acidic residues" evidence="1">
    <location>
        <begin position="82"/>
        <end position="97"/>
    </location>
</feature>
<dbReference type="AlphaFoldDB" id="A0A401PGH0"/>
<dbReference type="Proteomes" id="UP000288216">
    <property type="component" value="Unassembled WGS sequence"/>
</dbReference>
<feature type="compositionally biased region" description="Low complexity" evidence="1">
    <location>
        <begin position="11"/>
        <end position="20"/>
    </location>
</feature>
<dbReference type="Pfam" id="PF00498">
    <property type="entry name" value="FHA"/>
    <property type="match status" value="1"/>
</dbReference>
<dbReference type="STRING" id="75743.A0A401PGH0"/>
<evidence type="ECO:0000313" key="3">
    <source>
        <dbReference type="EMBL" id="GCB72240.1"/>
    </source>
</evidence>
<dbReference type="CDD" id="cd19856">
    <property type="entry name" value="DSRM_Kanadaptin"/>
    <property type="match status" value="1"/>
</dbReference>
<dbReference type="Gene3D" id="2.60.200.20">
    <property type="match status" value="1"/>
</dbReference>
<evidence type="ECO:0000313" key="4">
    <source>
        <dbReference type="Proteomes" id="UP000288216"/>
    </source>
</evidence>
<dbReference type="InterPro" id="IPR000253">
    <property type="entry name" value="FHA_dom"/>
</dbReference>
<keyword evidence="4" id="KW-1185">Reference proteome</keyword>
<organism evidence="3 4">
    <name type="scientific">Scyliorhinus torazame</name>
    <name type="common">Cloudy catshark</name>
    <name type="synonym">Catulus torazame</name>
    <dbReference type="NCBI Taxonomy" id="75743"/>
    <lineage>
        <taxon>Eukaryota</taxon>
        <taxon>Metazoa</taxon>
        <taxon>Chordata</taxon>
        <taxon>Craniata</taxon>
        <taxon>Vertebrata</taxon>
        <taxon>Chondrichthyes</taxon>
        <taxon>Elasmobranchii</taxon>
        <taxon>Galeomorphii</taxon>
        <taxon>Galeoidea</taxon>
        <taxon>Carcharhiniformes</taxon>
        <taxon>Scyliorhinidae</taxon>
        <taxon>Scyliorhinus</taxon>
    </lineage>
</organism>
<dbReference type="OMA" id="QQAIWTF"/>
<dbReference type="EMBL" id="BFAA01002057">
    <property type="protein sequence ID" value="GCB72240.1"/>
    <property type="molecule type" value="Genomic_DNA"/>
</dbReference>
<name>A0A401PGH0_SCYTO</name>
<feature type="domain" description="FHA" evidence="2">
    <location>
        <begin position="162"/>
        <end position="218"/>
    </location>
</feature>
<dbReference type="SUPFAM" id="SSF49879">
    <property type="entry name" value="SMAD/FHA domain"/>
    <property type="match status" value="1"/>
</dbReference>
<sequence length="719" mass="79880">MAEVPVLEEPGAAADAFIGDGFKKPLLPLASSQKREKTHHSNTPAAGTESTESVEITEESGLKDEAALDSSAGQDQEMQPQPEDKPAADQRHIEKPRPSAISLPRKPRFSAIRLPSDKYKPCSPLPYVEPPWGGLAESPYSFEILKNGSIVSDIGLNSKSFFVIGRLPNCDVPLEHPSISRYHAIVQHRRVADGESGTGFYIYDLDSTHGTMVNKQKVQPKSYQRLKVGHVIKFGGSTRLLVLQGPEEDEDVESDLTVSELKQKSQQHKQLEKRMLGEDSDEDEDEVPKSVEQPKPPAAKVGTGCTWGIGEELEYEYDERGSGIWVCRVRLPVDDALGRELVAEVMHTGKKKEAMVQCSLEACRILDARGVLRLEAVSRKRKSKNWEAEDFYDSDEDTFLDRTGAIEKKRHNRMKKAGKVEEKVDTYDSLVAKLTGVQRELSDVETKLKISGKDCLQASGEDPLDAFMTKIRTGATVDNVSRKKLHIKSFELKKEQQKLQKLIKIVTPVGLPELKMENADQTGDAESKPKKIAVPMFGAMKGGKKFKLKTGTIGRLPPKRPEPPSSFFNMKESQVTEEEEEEEDEADRNKPAGWTQGQEMEQDAVLSHPTELVEFPSLDNESALLSRCHNQEGVKDGASPSIEDQGDCDDSPFKDSTPDADCLTLPPIISVYLIILFPQPSQQLSSEHYPVNDPDYCVWMPPSGQTGDGRTHLNDKYGY</sequence>
<gene>
    <name evidence="3" type="ORF">scyTo_0006213</name>
</gene>